<dbReference type="eggNOG" id="COG0395">
    <property type="taxonomic scope" value="Bacteria"/>
</dbReference>
<sequence>MNHSKRLFEQWEKIGAFILIAFIVLIMLFPFYIVFLNAFKTPVDYAQRGPLVWPSPFSFQGISNFWLRVDFTNKLMNSFSISLAVAIIAVGISLLNAYALGIGRIKGRTILLVLFVVANTLPHEALVYPLYYLAKLLKIYDRQIAVILVFSVIQSAFGTYLLSSVYASFPRELLEAAEVDGCTKTTTLFHIVAPISMPTLSVLFTFFFIWTWNEFFLPLILLISNNRQTVPIAISVTQGQHNMDATMASASALLGILPCLIFFFIFQRTLTKGITAGSLK</sequence>
<dbReference type="PANTHER" id="PTHR43744:SF8">
    <property type="entry name" value="SN-GLYCEROL-3-PHOSPHATE TRANSPORT SYSTEM PERMEASE PROTEIN UGPE"/>
    <property type="match status" value="1"/>
</dbReference>
<dbReference type="PANTHER" id="PTHR43744">
    <property type="entry name" value="ABC TRANSPORTER PERMEASE PROTEIN MG189-RELATED-RELATED"/>
    <property type="match status" value="1"/>
</dbReference>
<dbReference type="RefSeq" id="WP_013968203.1">
    <property type="nucleotide sequence ID" value="NC_015732.1"/>
</dbReference>
<feature type="transmembrane region" description="Helical" evidence="8">
    <location>
        <begin position="79"/>
        <end position="98"/>
    </location>
</feature>
<feature type="transmembrane region" description="Helical" evidence="8">
    <location>
        <begin position="245"/>
        <end position="266"/>
    </location>
</feature>
<evidence type="ECO:0000256" key="6">
    <source>
        <dbReference type="ARBA" id="ARBA00022989"/>
    </source>
</evidence>
<dbReference type="EMBL" id="CP002868">
    <property type="protein sequence ID" value="AEJ18892.1"/>
    <property type="molecule type" value="Genomic_DNA"/>
</dbReference>
<dbReference type="HOGENOM" id="CLU_016047_1_2_12"/>
<dbReference type="InterPro" id="IPR035906">
    <property type="entry name" value="MetI-like_sf"/>
</dbReference>
<evidence type="ECO:0000256" key="5">
    <source>
        <dbReference type="ARBA" id="ARBA00022692"/>
    </source>
</evidence>
<feature type="domain" description="ABC transmembrane type-1" evidence="9">
    <location>
        <begin position="75"/>
        <end position="266"/>
    </location>
</feature>
<evidence type="ECO:0000256" key="7">
    <source>
        <dbReference type="ARBA" id="ARBA00023136"/>
    </source>
</evidence>
<accession>F8EYU6</accession>
<evidence type="ECO:0000256" key="4">
    <source>
        <dbReference type="ARBA" id="ARBA00022475"/>
    </source>
</evidence>
<dbReference type="Proteomes" id="UP000000503">
    <property type="component" value="Chromosome"/>
</dbReference>
<name>F8EYU6_GRAC1</name>
<keyword evidence="11" id="KW-1185">Reference proteome</keyword>
<dbReference type="OrthoDB" id="61122at2"/>
<dbReference type="STRING" id="744872.Spica_0738"/>
<keyword evidence="6 8" id="KW-1133">Transmembrane helix</keyword>
<keyword evidence="5 8" id="KW-0812">Transmembrane</keyword>
<evidence type="ECO:0000313" key="10">
    <source>
        <dbReference type="EMBL" id="AEJ18892.1"/>
    </source>
</evidence>
<protein>
    <recommendedName>
        <fullName evidence="2">sn-glycerol-3-phosphate transport system permease protein UgpE</fullName>
    </recommendedName>
</protein>
<evidence type="ECO:0000256" key="2">
    <source>
        <dbReference type="ARBA" id="ARBA00020515"/>
    </source>
</evidence>
<keyword evidence="4" id="KW-1003">Cell membrane</keyword>
<keyword evidence="3 8" id="KW-0813">Transport</keyword>
<gene>
    <name evidence="10" type="ordered locus">Spica_0738</name>
</gene>
<dbReference type="InterPro" id="IPR000515">
    <property type="entry name" value="MetI-like"/>
</dbReference>
<comment type="subcellular location">
    <subcellularLocation>
        <location evidence="1 8">Cell membrane</location>
        <topology evidence="1 8">Multi-pass membrane protein</topology>
    </subcellularLocation>
</comment>
<evidence type="ECO:0000259" key="9">
    <source>
        <dbReference type="PROSITE" id="PS50928"/>
    </source>
</evidence>
<evidence type="ECO:0000256" key="1">
    <source>
        <dbReference type="ARBA" id="ARBA00004651"/>
    </source>
</evidence>
<feature type="transmembrane region" description="Helical" evidence="8">
    <location>
        <begin position="14"/>
        <end position="39"/>
    </location>
</feature>
<dbReference type="Pfam" id="PF00528">
    <property type="entry name" value="BPD_transp_1"/>
    <property type="match status" value="1"/>
</dbReference>
<dbReference type="KEGG" id="scd:Spica_0738"/>
<dbReference type="Gene3D" id="1.10.3720.10">
    <property type="entry name" value="MetI-like"/>
    <property type="match status" value="1"/>
</dbReference>
<dbReference type="GO" id="GO:0005886">
    <property type="term" value="C:plasma membrane"/>
    <property type="evidence" value="ECO:0007669"/>
    <property type="project" value="UniProtKB-SubCell"/>
</dbReference>
<proteinExistence type="inferred from homology"/>
<dbReference type="PROSITE" id="PS50928">
    <property type="entry name" value="ABC_TM1"/>
    <property type="match status" value="1"/>
</dbReference>
<reference evidence="11" key="1">
    <citation type="journal article" date="2013" name="Stand. Genomic Sci.">
        <title>Genome sequence of the thermophilic fresh-water bacterium Spirochaeta caldaria type strain (H1(T)), reclassification of Spirochaeta caldaria, Spirochaeta stenostrepta, and Spirochaeta zuelzerae in the genus Treponema as Treponema caldaria comb. nov., Treponema stenostrepta comb. nov., and Treponema zuelzerae comb. nov., and emendation of the genus Treponema.</title>
        <authorList>
            <person name="Abt B."/>
            <person name="Goker M."/>
            <person name="Scheuner C."/>
            <person name="Han C."/>
            <person name="Lu M."/>
            <person name="Misra M."/>
            <person name="Lapidus A."/>
            <person name="Nolan M."/>
            <person name="Lucas S."/>
            <person name="Hammon N."/>
            <person name="Deshpande S."/>
            <person name="Cheng J.F."/>
            <person name="Tapia R."/>
            <person name="Goodwin L.A."/>
            <person name="Pitluck S."/>
            <person name="Liolios K."/>
            <person name="Pagani I."/>
            <person name="Ivanova N."/>
            <person name="Mavromatis K."/>
            <person name="Mikhailova N."/>
            <person name="Huntemann M."/>
            <person name="Pati A."/>
            <person name="Chen A."/>
            <person name="Palaniappan K."/>
            <person name="Land M."/>
            <person name="Hauser L."/>
            <person name="Jeffries C.D."/>
            <person name="Rohde M."/>
            <person name="Spring S."/>
            <person name="Gronow S."/>
            <person name="Detter J.C."/>
            <person name="Bristow J."/>
            <person name="Eisen J.A."/>
            <person name="Markowitz V."/>
            <person name="Hugenholtz P."/>
            <person name="Kyrpides N.C."/>
            <person name="Woyke T."/>
            <person name="Klenk H.P."/>
        </authorList>
    </citation>
    <scope>NUCLEOTIDE SEQUENCE</scope>
    <source>
        <strain evidence="11">ATCC 51460 / DSM 7334 / H1</strain>
    </source>
</reference>
<feature type="transmembrane region" description="Helical" evidence="8">
    <location>
        <begin position="110"/>
        <end position="132"/>
    </location>
</feature>
<evidence type="ECO:0000313" key="11">
    <source>
        <dbReference type="Proteomes" id="UP000000503"/>
    </source>
</evidence>
<dbReference type="AlphaFoldDB" id="F8EYU6"/>
<keyword evidence="7 8" id="KW-0472">Membrane</keyword>
<dbReference type="CDD" id="cd06261">
    <property type="entry name" value="TM_PBP2"/>
    <property type="match status" value="1"/>
</dbReference>
<organism evidence="10 11">
    <name type="scientific">Gracilinema caldarium (strain ATCC 51460 / DSM 7334 / H1)</name>
    <name type="common">Treponema caldarium</name>
    <dbReference type="NCBI Taxonomy" id="744872"/>
    <lineage>
        <taxon>Bacteria</taxon>
        <taxon>Pseudomonadati</taxon>
        <taxon>Spirochaetota</taxon>
        <taxon>Spirochaetia</taxon>
        <taxon>Spirochaetales</taxon>
        <taxon>Breznakiellaceae</taxon>
        <taxon>Gracilinema</taxon>
    </lineage>
</organism>
<comment type="similarity">
    <text evidence="8">Belongs to the binding-protein-dependent transport system permease family.</text>
</comment>
<feature type="transmembrane region" description="Helical" evidence="8">
    <location>
        <begin position="188"/>
        <end position="212"/>
    </location>
</feature>
<evidence type="ECO:0000256" key="3">
    <source>
        <dbReference type="ARBA" id="ARBA00022448"/>
    </source>
</evidence>
<evidence type="ECO:0000256" key="8">
    <source>
        <dbReference type="RuleBase" id="RU363032"/>
    </source>
</evidence>
<dbReference type="GO" id="GO:0055085">
    <property type="term" value="P:transmembrane transport"/>
    <property type="evidence" value="ECO:0007669"/>
    <property type="project" value="InterPro"/>
</dbReference>
<feature type="transmembrane region" description="Helical" evidence="8">
    <location>
        <begin position="144"/>
        <end position="167"/>
    </location>
</feature>
<dbReference type="SUPFAM" id="SSF161098">
    <property type="entry name" value="MetI-like"/>
    <property type="match status" value="1"/>
</dbReference>